<organism evidence="8 9">
    <name type="scientific">Dorea longicatena</name>
    <dbReference type="NCBI Taxonomy" id="88431"/>
    <lineage>
        <taxon>Bacteria</taxon>
        <taxon>Bacillati</taxon>
        <taxon>Bacillota</taxon>
        <taxon>Clostridia</taxon>
        <taxon>Lachnospirales</taxon>
        <taxon>Lachnospiraceae</taxon>
        <taxon>Dorea</taxon>
    </lineage>
</organism>
<evidence type="ECO:0000256" key="6">
    <source>
        <dbReference type="ARBA" id="ARBA00031720"/>
    </source>
</evidence>
<dbReference type="RefSeq" id="WP_055182474.1">
    <property type="nucleotide sequence ID" value="NZ_CABIWY010000022.1"/>
</dbReference>
<dbReference type="InterPro" id="IPR010173">
    <property type="entry name" value="CRISPR-assoc_Csm5"/>
</dbReference>
<protein>
    <recommendedName>
        <fullName evidence="3">CRISPR system Cms protein Csm5</fullName>
    </recommendedName>
    <alternativeName>
        <fullName evidence="6">CRISPR type III A-associated protein Csm5</fullName>
    </alternativeName>
</protein>
<evidence type="ECO:0000313" key="8">
    <source>
        <dbReference type="EMBL" id="CUO30749.1"/>
    </source>
</evidence>
<sequence length="373" mass="43336">MNDYLKCYNVKIHALSPIYIGSGEKIGKKEYIYMPWRQKVIIPDFDKMYQNICEKGLRQEFINYMMDNTPKGPSIGQWLQKHQFEEADYERLKKYELDGGEAFSSRTSRPKEIEAFMKDAYGIPYVPGSSIKGMIRTALIAREIKNNSEKYADTRELIWKNSIERTNRKTCLKDEIKQLEKQVLYILERDERNAGNAVNDNLSGLHIGDSNPIDLKQLTLCQKIDYTLDYVEKELPLLRECIIPGTDIEFEVSIDSTLCPYDMEDIINAVNDFQEICYKYFYARFRRGSKEKNIVWLGGGCGFLSKTVIYPLFGSRAVKVVDNIYRNTLGPSYGKHKHTKDLGLKIAPHVCKCTRYRGKLYDMGMGRIEYQKL</sequence>
<evidence type="ECO:0000256" key="1">
    <source>
        <dbReference type="ARBA" id="ARBA00003088"/>
    </source>
</evidence>
<dbReference type="EMBL" id="CYYY01000022">
    <property type="protein sequence ID" value="CUO30749.1"/>
    <property type="molecule type" value="Genomic_DNA"/>
</dbReference>
<comment type="function">
    <text evidence="1">This subunit might be involved in maturation of a crRNA intermediate to its mature form.</text>
</comment>
<accession>A0A174E2R9</accession>
<dbReference type="NCBIfam" id="TIGR01899">
    <property type="entry name" value="cas_TM1807_csm5"/>
    <property type="match status" value="1"/>
</dbReference>
<evidence type="ECO:0000313" key="9">
    <source>
        <dbReference type="Proteomes" id="UP000095439"/>
    </source>
</evidence>
<dbReference type="AlphaFoldDB" id="A0A174E2R9"/>
<dbReference type="GO" id="GO:0003723">
    <property type="term" value="F:RNA binding"/>
    <property type="evidence" value="ECO:0007669"/>
    <property type="project" value="UniProtKB-KW"/>
</dbReference>
<keyword evidence="5" id="KW-0051">Antiviral defense</keyword>
<dbReference type="Pfam" id="PF03787">
    <property type="entry name" value="RAMPs"/>
    <property type="match status" value="1"/>
</dbReference>
<gene>
    <name evidence="8" type="ORF">ERS852423_02858</name>
</gene>
<name>A0A174E2R9_9FIRM</name>
<evidence type="ECO:0000256" key="2">
    <source>
        <dbReference type="ARBA" id="ARBA00006680"/>
    </source>
</evidence>
<reference evidence="8 9" key="1">
    <citation type="submission" date="2015-09" db="EMBL/GenBank/DDBJ databases">
        <authorList>
            <consortium name="Pathogen Informatics"/>
        </authorList>
    </citation>
    <scope>NUCLEOTIDE SEQUENCE [LARGE SCALE GENOMIC DNA]</scope>
    <source>
        <strain evidence="8 9">2789STDY5608866</strain>
    </source>
</reference>
<feature type="domain" description="CRISPR type III-associated protein" evidence="7">
    <location>
        <begin position="11"/>
        <end position="303"/>
    </location>
</feature>
<comment type="similarity">
    <text evidence="2">Belongs to the CRISPR-associated Csm5 family.</text>
</comment>
<dbReference type="InterPro" id="IPR005537">
    <property type="entry name" value="RAMP_III_fam"/>
</dbReference>
<dbReference type="PANTHER" id="PTHR38007:SF1">
    <property type="entry name" value="CRISPR SYSTEM CMS PROTEIN CSM5"/>
    <property type="match status" value="1"/>
</dbReference>
<evidence type="ECO:0000256" key="4">
    <source>
        <dbReference type="ARBA" id="ARBA00022884"/>
    </source>
</evidence>
<evidence type="ECO:0000256" key="5">
    <source>
        <dbReference type="ARBA" id="ARBA00023118"/>
    </source>
</evidence>
<dbReference type="Proteomes" id="UP000095439">
    <property type="component" value="Unassembled WGS sequence"/>
</dbReference>
<evidence type="ECO:0000259" key="7">
    <source>
        <dbReference type="Pfam" id="PF03787"/>
    </source>
</evidence>
<evidence type="ECO:0000256" key="3">
    <source>
        <dbReference type="ARBA" id="ARBA00016113"/>
    </source>
</evidence>
<dbReference type="GO" id="GO:0051607">
    <property type="term" value="P:defense response to virus"/>
    <property type="evidence" value="ECO:0007669"/>
    <property type="project" value="UniProtKB-KW"/>
</dbReference>
<dbReference type="PANTHER" id="PTHR38007">
    <property type="entry name" value="CRISPR SYSTEM CMS PROTEIN CSM5"/>
    <property type="match status" value="1"/>
</dbReference>
<keyword evidence="4" id="KW-0694">RNA-binding</keyword>
<proteinExistence type="inferred from homology"/>